<dbReference type="RefSeq" id="WP_148556129.1">
    <property type="nucleotide sequence ID" value="NZ_CP081135.1"/>
</dbReference>
<evidence type="ECO:0000256" key="1">
    <source>
        <dbReference type="ARBA" id="ARBA00007074"/>
    </source>
</evidence>
<reference evidence="7 8" key="1">
    <citation type="journal article" date="2023" name="Int. J. Syst. Evol. Microbiol.">
        <title>Terrisporobacter hibernicus sp. nov., isolated from bovine faeces in Northern Ireland.</title>
        <authorList>
            <person name="Mitchell M."/>
            <person name="Nguyen S.V."/>
            <person name="Connor M."/>
            <person name="Fairley D.J."/>
            <person name="Donoghue O."/>
            <person name="Marshall H."/>
            <person name="Koolman L."/>
            <person name="McMullan G."/>
            <person name="Schaffer K.E."/>
            <person name="McGrath J.W."/>
            <person name="Fanning S."/>
        </authorList>
    </citation>
    <scope>NUCLEOTIDE SEQUENCE [LARGE SCALE GENOMIC DNA]</scope>
    <source>
        <strain evidence="7 8">MCA3</strain>
    </source>
</reference>
<evidence type="ECO:0000256" key="3">
    <source>
        <dbReference type="ARBA" id="ARBA00022801"/>
    </source>
</evidence>
<feature type="domain" description="SH3b" evidence="5">
    <location>
        <begin position="7"/>
        <end position="69"/>
    </location>
</feature>
<dbReference type="Pfam" id="PF08239">
    <property type="entry name" value="SH3_3"/>
    <property type="match status" value="2"/>
</dbReference>
<dbReference type="Gene3D" id="2.30.30.40">
    <property type="entry name" value="SH3 Domains"/>
    <property type="match status" value="2"/>
</dbReference>
<evidence type="ECO:0000256" key="4">
    <source>
        <dbReference type="ARBA" id="ARBA00022807"/>
    </source>
</evidence>
<organism evidence="7 8">
    <name type="scientific">Terrisporobacter hibernicus</name>
    <dbReference type="NCBI Taxonomy" id="2813371"/>
    <lineage>
        <taxon>Bacteria</taxon>
        <taxon>Bacillati</taxon>
        <taxon>Bacillota</taxon>
        <taxon>Clostridia</taxon>
        <taxon>Peptostreptococcales</taxon>
        <taxon>Peptostreptococcaceae</taxon>
        <taxon>Terrisporobacter</taxon>
    </lineage>
</organism>
<dbReference type="SUPFAM" id="SSF50044">
    <property type="entry name" value="SH3-domain"/>
    <property type="match status" value="1"/>
</dbReference>
<name>A0AAX2ZCA3_9FIRM</name>
<dbReference type="InterPro" id="IPR003646">
    <property type="entry name" value="SH3-like_bac-type"/>
</dbReference>
<accession>A0AAX2ZCA3</accession>
<gene>
    <name evidence="7" type="ORF">JW646_13300</name>
</gene>
<comment type="similarity">
    <text evidence="1">Belongs to the peptidase C40 family.</text>
</comment>
<evidence type="ECO:0000259" key="6">
    <source>
        <dbReference type="PROSITE" id="PS51935"/>
    </source>
</evidence>
<dbReference type="PANTHER" id="PTHR47053">
    <property type="entry name" value="MUREIN DD-ENDOPEPTIDASE MEPH-RELATED"/>
    <property type="match status" value="1"/>
</dbReference>
<dbReference type="GO" id="GO:0008234">
    <property type="term" value="F:cysteine-type peptidase activity"/>
    <property type="evidence" value="ECO:0007669"/>
    <property type="project" value="UniProtKB-KW"/>
</dbReference>
<dbReference type="SUPFAM" id="SSF54001">
    <property type="entry name" value="Cysteine proteinases"/>
    <property type="match status" value="1"/>
</dbReference>
<dbReference type="SMART" id="SM00287">
    <property type="entry name" value="SH3b"/>
    <property type="match status" value="2"/>
</dbReference>
<evidence type="ECO:0000259" key="5">
    <source>
        <dbReference type="PROSITE" id="PS51781"/>
    </source>
</evidence>
<dbReference type="PROSITE" id="PS51781">
    <property type="entry name" value="SH3B"/>
    <property type="match status" value="2"/>
</dbReference>
<dbReference type="AlphaFoldDB" id="A0AAX2ZCA3"/>
<dbReference type="InterPro" id="IPR036028">
    <property type="entry name" value="SH3-like_dom_sf"/>
</dbReference>
<protein>
    <submittedName>
        <fullName evidence="7">SH3 domain-containing protein</fullName>
    </submittedName>
</protein>
<dbReference type="InterPro" id="IPR038765">
    <property type="entry name" value="Papain-like_cys_pep_sf"/>
</dbReference>
<evidence type="ECO:0000256" key="2">
    <source>
        <dbReference type="ARBA" id="ARBA00022670"/>
    </source>
</evidence>
<dbReference type="KEGG" id="tem:JW646_13300"/>
<dbReference type="PROSITE" id="PS51935">
    <property type="entry name" value="NLPC_P60"/>
    <property type="match status" value="1"/>
</dbReference>
<dbReference type="Pfam" id="PF00877">
    <property type="entry name" value="NLPC_P60"/>
    <property type="match status" value="1"/>
</dbReference>
<evidence type="ECO:0000313" key="8">
    <source>
        <dbReference type="Proteomes" id="UP001198983"/>
    </source>
</evidence>
<sequence length="273" mass="30434">MSASVNNKIKIVNVDNLNFRKGPSTNHKIIQSLPKNTQVEVVPQSDGWTLVRYKDTLGFVSSKYLSDKTAQVVEKVKKYVNVSVLNFRSGPSTKSSIIGTISKEREVEVISTSDGWSKIKYNGKEGYVASNYLSNKISDINEITISVSAEKIIKYAKTLIGKKYVWADEGPETFDCSGFIWYVYKNVAKIYLPRSSKEQGAYGKYINKKDLQVGDLVFFDTVGAMDNVISHAGIYAGNNEFIHASSSQGKVVISQLNSDYYSKAFVNGRRVLK</sequence>
<evidence type="ECO:0000313" key="7">
    <source>
        <dbReference type="EMBL" id="UEL46611.1"/>
    </source>
</evidence>
<dbReference type="GO" id="GO:0006508">
    <property type="term" value="P:proteolysis"/>
    <property type="evidence" value="ECO:0007669"/>
    <property type="project" value="UniProtKB-KW"/>
</dbReference>
<keyword evidence="4" id="KW-0788">Thiol protease</keyword>
<dbReference type="EMBL" id="CP081135">
    <property type="protein sequence ID" value="UEL46611.1"/>
    <property type="molecule type" value="Genomic_DNA"/>
</dbReference>
<keyword evidence="8" id="KW-1185">Reference proteome</keyword>
<feature type="domain" description="SH3b" evidence="5">
    <location>
        <begin position="75"/>
        <end position="137"/>
    </location>
</feature>
<dbReference type="InterPro" id="IPR051202">
    <property type="entry name" value="Peptidase_C40"/>
</dbReference>
<proteinExistence type="inferred from homology"/>
<feature type="domain" description="NlpC/P60" evidence="6">
    <location>
        <begin position="146"/>
        <end position="272"/>
    </location>
</feature>
<dbReference type="Proteomes" id="UP001198983">
    <property type="component" value="Chromosome"/>
</dbReference>
<dbReference type="Gene3D" id="3.90.1720.10">
    <property type="entry name" value="endopeptidase domain like (from Nostoc punctiforme)"/>
    <property type="match status" value="1"/>
</dbReference>
<keyword evidence="3" id="KW-0378">Hydrolase</keyword>
<dbReference type="InterPro" id="IPR000064">
    <property type="entry name" value="NLP_P60_dom"/>
</dbReference>
<dbReference type="PANTHER" id="PTHR47053:SF1">
    <property type="entry name" value="MUREIN DD-ENDOPEPTIDASE MEPH-RELATED"/>
    <property type="match status" value="1"/>
</dbReference>
<keyword evidence="2" id="KW-0645">Protease</keyword>